<dbReference type="InterPro" id="IPR020610">
    <property type="entry name" value="Thiolase_AS"/>
</dbReference>
<dbReference type="PROSITE" id="PS00099">
    <property type="entry name" value="THIOLASE_3"/>
    <property type="match status" value="1"/>
</dbReference>
<dbReference type="EC" id="2.3.1.16" evidence="10"/>
<dbReference type="Pfam" id="PF00108">
    <property type="entry name" value="Thiolase_N"/>
    <property type="match status" value="1"/>
</dbReference>
<dbReference type="InterPro" id="IPR002155">
    <property type="entry name" value="Thiolase"/>
</dbReference>
<evidence type="ECO:0000256" key="1">
    <source>
        <dbReference type="ARBA" id="ARBA00010982"/>
    </source>
</evidence>
<organism evidence="10 11">
    <name type="scientific">Alteriqipengyuania lutimaris</name>
    <dbReference type="NCBI Taxonomy" id="1538146"/>
    <lineage>
        <taxon>Bacteria</taxon>
        <taxon>Pseudomonadati</taxon>
        <taxon>Pseudomonadota</taxon>
        <taxon>Alphaproteobacteria</taxon>
        <taxon>Sphingomonadales</taxon>
        <taxon>Erythrobacteraceae</taxon>
        <taxon>Alteriqipengyuania</taxon>
    </lineage>
</organism>
<dbReference type="PANTHER" id="PTHR18919:SF164">
    <property type="entry name" value="ACETYL-COA ACETYLTRANSFERASE"/>
    <property type="match status" value="1"/>
</dbReference>
<dbReference type="AlphaFoldDB" id="A0A395LUK5"/>
<evidence type="ECO:0000259" key="9">
    <source>
        <dbReference type="Pfam" id="PF02803"/>
    </source>
</evidence>
<evidence type="ECO:0000256" key="6">
    <source>
        <dbReference type="PIRSR" id="PIRSR000429-1"/>
    </source>
</evidence>
<accession>A0A395LUK5</accession>
<dbReference type="PIRSF" id="PIRSF000429">
    <property type="entry name" value="Ac-CoA_Ac_transf"/>
    <property type="match status" value="1"/>
</dbReference>
<dbReference type="OrthoDB" id="9764638at2"/>
<gene>
    <name evidence="10" type="ORF">DL238_11250</name>
</gene>
<dbReference type="Proteomes" id="UP000254101">
    <property type="component" value="Unassembled WGS sequence"/>
</dbReference>
<dbReference type="GO" id="GO:0042619">
    <property type="term" value="P:poly-hydroxybutyrate biosynthetic process"/>
    <property type="evidence" value="ECO:0007669"/>
    <property type="project" value="UniProtKB-KW"/>
</dbReference>
<dbReference type="Gene3D" id="3.40.47.10">
    <property type="match status" value="2"/>
</dbReference>
<dbReference type="CDD" id="cd00751">
    <property type="entry name" value="thiolase"/>
    <property type="match status" value="1"/>
</dbReference>
<dbReference type="GO" id="GO:0044281">
    <property type="term" value="P:small molecule metabolic process"/>
    <property type="evidence" value="ECO:0007669"/>
    <property type="project" value="UniProtKB-ARBA"/>
</dbReference>
<feature type="active site" description="Proton acceptor" evidence="6">
    <location>
        <position position="384"/>
    </location>
</feature>
<feature type="active site" description="Acyl-thioester intermediate" evidence="6">
    <location>
        <position position="94"/>
    </location>
</feature>
<evidence type="ECO:0000256" key="7">
    <source>
        <dbReference type="RuleBase" id="RU003557"/>
    </source>
</evidence>
<reference evidence="10 11" key="1">
    <citation type="submission" date="2018-07" db="EMBL/GenBank/DDBJ databases">
        <title>Erythrobacter nanhaiensis sp. nov., a novel member of the genus Erythrobacter isolated from the South China Sea.</title>
        <authorList>
            <person name="Chen X."/>
            <person name="Liu J."/>
        </authorList>
    </citation>
    <scope>NUCLEOTIDE SEQUENCE [LARGE SCALE GENOMIC DNA]</scope>
    <source>
        <strain evidence="10 11">S-5</strain>
    </source>
</reference>
<comment type="pathway">
    <text evidence="5">Metabolic intermediate biosynthesis; (R)-mevalonate biosynthesis; (R)-mevalonate from acetyl-CoA: step 1/3.</text>
</comment>
<dbReference type="InterPro" id="IPR016039">
    <property type="entry name" value="Thiolase-like"/>
</dbReference>
<keyword evidence="4 7" id="KW-0012">Acyltransferase</keyword>
<protein>
    <submittedName>
        <fullName evidence="10">Acetyl-CoA C-acyltransferase</fullName>
        <ecNumber evidence="10">2.3.1.16</ecNumber>
    </submittedName>
</protein>
<dbReference type="PROSITE" id="PS00098">
    <property type="entry name" value="THIOLASE_1"/>
    <property type="match status" value="1"/>
</dbReference>
<comment type="caution">
    <text evidence="10">The sequence shown here is derived from an EMBL/GenBank/DDBJ whole genome shotgun (WGS) entry which is preliminary data.</text>
</comment>
<evidence type="ECO:0000256" key="3">
    <source>
        <dbReference type="ARBA" id="ARBA00022752"/>
    </source>
</evidence>
<dbReference type="GO" id="GO:0003988">
    <property type="term" value="F:acetyl-CoA C-acyltransferase activity"/>
    <property type="evidence" value="ECO:0007669"/>
    <property type="project" value="UniProtKB-EC"/>
</dbReference>
<dbReference type="SUPFAM" id="SSF53901">
    <property type="entry name" value="Thiolase-like"/>
    <property type="match status" value="2"/>
</dbReference>
<sequence length="398" mass="41397">MAQFSKADPIVILSYARTPMGGMQGALADASATDLGATAVKAAVDRSGVPVDSFDRTYMGCVLPAGLGQAPARQASIKAGLPKSVQATTVNKVCGSGMQTVIMGSEALASGSVNYVVAGGMESMTNAPYLLKKHRSGARLGHDTAYDHMFLDGLEDAYEEGRAMGTFAQETADEYQLTREQMDEYSIESLRRANAAIESGAFADEVVPITIVTRKGETVVEHDEQPGKGKPDNIPSLRPAFAKDGTITAATSSSISDGAAAVVLTRESVAKENGQTPVAKIVALAAHAQEPAKFTVAPIGAIEKVLEQAGWSADEVDLWEVNEAFACVAMFAMRDIGIPHEKINVNGGGTALGHPIGASGTRIIVTLLNALKQQGKKKGIASLCIGGGEATAVAVEMM</sequence>
<evidence type="ECO:0000259" key="8">
    <source>
        <dbReference type="Pfam" id="PF00108"/>
    </source>
</evidence>
<comment type="similarity">
    <text evidence="1 7">Belongs to the thiolase-like superfamily. Thiolase family.</text>
</comment>
<feature type="domain" description="Thiolase N-terminal" evidence="8">
    <location>
        <begin position="10"/>
        <end position="268"/>
    </location>
</feature>
<feature type="active site" description="Proton acceptor" evidence="6">
    <location>
        <position position="354"/>
    </location>
</feature>
<evidence type="ECO:0000313" key="11">
    <source>
        <dbReference type="Proteomes" id="UP000254101"/>
    </source>
</evidence>
<dbReference type="NCBIfam" id="TIGR01930">
    <property type="entry name" value="AcCoA-C-Actrans"/>
    <property type="match status" value="1"/>
</dbReference>
<dbReference type="EMBL" id="QRBB01000001">
    <property type="protein sequence ID" value="RDS78120.1"/>
    <property type="molecule type" value="Genomic_DNA"/>
</dbReference>
<dbReference type="InterPro" id="IPR020616">
    <property type="entry name" value="Thiolase_N"/>
</dbReference>
<dbReference type="PANTHER" id="PTHR18919">
    <property type="entry name" value="ACETYL-COA C-ACYLTRANSFERASE"/>
    <property type="match status" value="1"/>
</dbReference>
<keyword evidence="11" id="KW-1185">Reference proteome</keyword>
<evidence type="ECO:0000256" key="5">
    <source>
        <dbReference type="ARBA" id="ARBA00037924"/>
    </source>
</evidence>
<dbReference type="RefSeq" id="WP_115492344.1">
    <property type="nucleotide sequence ID" value="NZ_JACHWW010000001.1"/>
</dbReference>
<evidence type="ECO:0000313" key="10">
    <source>
        <dbReference type="EMBL" id="RDS78120.1"/>
    </source>
</evidence>
<dbReference type="InterPro" id="IPR020615">
    <property type="entry name" value="Thiolase_acyl_enz_int_AS"/>
</dbReference>
<dbReference type="Pfam" id="PF02803">
    <property type="entry name" value="Thiolase_C"/>
    <property type="match status" value="1"/>
</dbReference>
<dbReference type="FunFam" id="3.40.47.10:FF:000010">
    <property type="entry name" value="Acetyl-CoA acetyltransferase (Thiolase)"/>
    <property type="match status" value="1"/>
</dbReference>
<name>A0A395LUK5_9SPHN</name>
<keyword evidence="3" id="KW-0583">PHB biosynthesis</keyword>
<proteinExistence type="inferred from homology"/>
<keyword evidence="2 7" id="KW-0808">Transferase</keyword>
<evidence type="ECO:0000256" key="4">
    <source>
        <dbReference type="ARBA" id="ARBA00023315"/>
    </source>
</evidence>
<dbReference type="InterPro" id="IPR020617">
    <property type="entry name" value="Thiolase_C"/>
</dbReference>
<evidence type="ECO:0000256" key="2">
    <source>
        <dbReference type="ARBA" id="ARBA00022679"/>
    </source>
</evidence>
<feature type="domain" description="Thiolase C-terminal" evidence="9">
    <location>
        <begin position="276"/>
        <end position="396"/>
    </location>
</feature>